<protein>
    <submittedName>
        <fullName evidence="1">Uncharacterized protein</fullName>
    </submittedName>
</protein>
<reference evidence="1 2" key="1">
    <citation type="journal article" date="2013" name="PLoS Genet.">
        <title>The genome and development-dependent transcriptomes of Pyronema confluens: a window into fungal evolution.</title>
        <authorList>
            <person name="Traeger S."/>
            <person name="Altegoer F."/>
            <person name="Freitag M."/>
            <person name="Gabaldon T."/>
            <person name="Kempken F."/>
            <person name="Kumar A."/>
            <person name="Marcet-Houben M."/>
            <person name="Poggeler S."/>
            <person name="Stajich J.E."/>
            <person name="Nowrousian M."/>
        </authorList>
    </citation>
    <scope>NUCLEOTIDE SEQUENCE [LARGE SCALE GENOMIC DNA]</scope>
    <source>
        <strain evidence="2">CBS 100304</strain>
        <tissue evidence="1">Vegetative mycelium</tissue>
    </source>
</reference>
<sequence length="58" mass="6529">MLSVEFWSSCRGCLRSGTRARPRRCEWPRYSEFLATGVLGLGTRPEVGCALRGLLRVN</sequence>
<proteinExistence type="predicted"/>
<dbReference type="EMBL" id="HF936526">
    <property type="protein sequence ID" value="CCX34393.1"/>
    <property type="molecule type" value="Genomic_DNA"/>
</dbReference>
<accession>U4LXF1</accession>
<keyword evidence="2" id="KW-1185">Reference proteome</keyword>
<name>U4LXF1_PYROM</name>
<dbReference type="Proteomes" id="UP000018144">
    <property type="component" value="Unassembled WGS sequence"/>
</dbReference>
<evidence type="ECO:0000313" key="1">
    <source>
        <dbReference type="EMBL" id="CCX34393.1"/>
    </source>
</evidence>
<gene>
    <name evidence="1" type="ORF">PCON_03605</name>
</gene>
<dbReference type="AlphaFoldDB" id="U4LXF1"/>
<evidence type="ECO:0000313" key="2">
    <source>
        <dbReference type="Proteomes" id="UP000018144"/>
    </source>
</evidence>
<organism evidence="1 2">
    <name type="scientific">Pyronema omphalodes (strain CBS 100304)</name>
    <name type="common">Pyronema confluens</name>
    <dbReference type="NCBI Taxonomy" id="1076935"/>
    <lineage>
        <taxon>Eukaryota</taxon>
        <taxon>Fungi</taxon>
        <taxon>Dikarya</taxon>
        <taxon>Ascomycota</taxon>
        <taxon>Pezizomycotina</taxon>
        <taxon>Pezizomycetes</taxon>
        <taxon>Pezizales</taxon>
        <taxon>Pyronemataceae</taxon>
        <taxon>Pyronema</taxon>
    </lineage>
</organism>